<evidence type="ECO:0000256" key="4">
    <source>
        <dbReference type="ARBA" id="ARBA00022989"/>
    </source>
</evidence>
<evidence type="ECO:0000256" key="6">
    <source>
        <dbReference type="ARBA" id="ARBA00023136"/>
    </source>
</evidence>
<gene>
    <name evidence="9" type="ORF">RIF29_31437</name>
</gene>
<dbReference type="InterPro" id="IPR026961">
    <property type="entry name" value="PGG_dom"/>
</dbReference>
<keyword evidence="6 7" id="KW-0472">Membrane</keyword>
<dbReference type="PANTHER" id="PTHR24186:SF46">
    <property type="entry name" value="PROTEIN ACCELERATED CELL DEATH 6-LIKE"/>
    <property type="match status" value="1"/>
</dbReference>
<evidence type="ECO:0000256" key="3">
    <source>
        <dbReference type="ARBA" id="ARBA00022737"/>
    </source>
</evidence>
<feature type="domain" description="PGG" evidence="8">
    <location>
        <begin position="13"/>
        <end position="125"/>
    </location>
</feature>
<reference evidence="9 10" key="1">
    <citation type="submission" date="2024-01" db="EMBL/GenBank/DDBJ databases">
        <title>The genomes of 5 underutilized Papilionoideae crops provide insights into root nodulation and disease resistanc.</title>
        <authorList>
            <person name="Yuan L."/>
        </authorList>
    </citation>
    <scope>NUCLEOTIDE SEQUENCE [LARGE SCALE GENOMIC DNA]</scope>
    <source>
        <strain evidence="9">ZHUSHIDOU_FW_LH</strain>
        <tissue evidence="9">Leaf</tissue>
    </source>
</reference>
<keyword evidence="10" id="KW-1185">Reference proteome</keyword>
<proteinExistence type="predicted"/>
<feature type="transmembrane region" description="Helical" evidence="7">
    <location>
        <begin position="65"/>
        <end position="87"/>
    </location>
</feature>
<keyword evidence="3" id="KW-0677">Repeat</keyword>
<evidence type="ECO:0000256" key="7">
    <source>
        <dbReference type="SAM" id="Phobius"/>
    </source>
</evidence>
<evidence type="ECO:0000256" key="2">
    <source>
        <dbReference type="ARBA" id="ARBA00022692"/>
    </source>
</evidence>
<evidence type="ECO:0000313" key="10">
    <source>
        <dbReference type="Proteomes" id="UP001372338"/>
    </source>
</evidence>
<evidence type="ECO:0000256" key="1">
    <source>
        <dbReference type="ARBA" id="ARBA00004141"/>
    </source>
</evidence>
<evidence type="ECO:0000256" key="5">
    <source>
        <dbReference type="ARBA" id="ARBA00023043"/>
    </source>
</evidence>
<evidence type="ECO:0000259" key="8">
    <source>
        <dbReference type="Pfam" id="PF13962"/>
    </source>
</evidence>
<dbReference type="Pfam" id="PF13962">
    <property type="entry name" value="PGG"/>
    <property type="match status" value="1"/>
</dbReference>
<accession>A0AAN9EH79</accession>
<dbReference type="AlphaFoldDB" id="A0AAN9EH79"/>
<sequence length="192" mass="21677">MVRRSRQNDLKTNWVKGQFKTFMVVSILLTTVTFAASFTLPGGVISSDDPDPHKRGMAVLVHKPMFQLFTISNTIAMYSSTAVCIVLMWMPSDDFRSAVIATHFATRLLGVALVTMGVAFLAALRLVVSEVSWLADIITIIGGIFLMVILFSNAFFMFPLAFDQPILRDFWSRYRFLEIWNLRTSIKVIAKK</sequence>
<comment type="caution">
    <text evidence="9">The sequence shown here is derived from an EMBL/GenBank/DDBJ whole genome shotgun (WGS) entry which is preliminary data.</text>
</comment>
<dbReference type="EMBL" id="JAYWIO010000006">
    <property type="protein sequence ID" value="KAK7257447.1"/>
    <property type="molecule type" value="Genomic_DNA"/>
</dbReference>
<feature type="transmembrane region" description="Helical" evidence="7">
    <location>
        <begin position="133"/>
        <end position="158"/>
    </location>
</feature>
<name>A0AAN9EH79_CROPI</name>
<keyword evidence="5" id="KW-0040">ANK repeat</keyword>
<dbReference type="PANTHER" id="PTHR24186">
    <property type="entry name" value="PROTEIN PHOSPHATASE 1 REGULATORY SUBUNIT"/>
    <property type="match status" value="1"/>
</dbReference>
<evidence type="ECO:0000313" key="9">
    <source>
        <dbReference type="EMBL" id="KAK7257447.1"/>
    </source>
</evidence>
<dbReference type="GO" id="GO:0005886">
    <property type="term" value="C:plasma membrane"/>
    <property type="evidence" value="ECO:0007669"/>
    <property type="project" value="TreeGrafter"/>
</dbReference>
<comment type="subcellular location">
    <subcellularLocation>
        <location evidence="1">Membrane</location>
        <topology evidence="1">Multi-pass membrane protein</topology>
    </subcellularLocation>
</comment>
<feature type="transmembrane region" description="Helical" evidence="7">
    <location>
        <begin position="108"/>
        <end position="127"/>
    </location>
</feature>
<dbReference type="Proteomes" id="UP001372338">
    <property type="component" value="Unassembled WGS sequence"/>
</dbReference>
<organism evidence="9 10">
    <name type="scientific">Crotalaria pallida</name>
    <name type="common">Smooth rattlebox</name>
    <name type="synonym">Crotalaria striata</name>
    <dbReference type="NCBI Taxonomy" id="3830"/>
    <lineage>
        <taxon>Eukaryota</taxon>
        <taxon>Viridiplantae</taxon>
        <taxon>Streptophyta</taxon>
        <taxon>Embryophyta</taxon>
        <taxon>Tracheophyta</taxon>
        <taxon>Spermatophyta</taxon>
        <taxon>Magnoliopsida</taxon>
        <taxon>eudicotyledons</taxon>
        <taxon>Gunneridae</taxon>
        <taxon>Pentapetalae</taxon>
        <taxon>rosids</taxon>
        <taxon>fabids</taxon>
        <taxon>Fabales</taxon>
        <taxon>Fabaceae</taxon>
        <taxon>Papilionoideae</taxon>
        <taxon>50 kb inversion clade</taxon>
        <taxon>genistoids sensu lato</taxon>
        <taxon>core genistoids</taxon>
        <taxon>Crotalarieae</taxon>
        <taxon>Crotalaria</taxon>
    </lineage>
</organism>
<feature type="transmembrane region" description="Helical" evidence="7">
    <location>
        <begin position="21"/>
        <end position="45"/>
    </location>
</feature>
<protein>
    <recommendedName>
        <fullName evidence="8">PGG domain-containing protein</fullName>
    </recommendedName>
</protein>
<keyword evidence="2 7" id="KW-0812">Transmembrane</keyword>
<keyword evidence="4 7" id="KW-1133">Transmembrane helix</keyword>